<evidence type="ECO:0000256" key="14">
    <source>
        <dbReference type="SAM" id="MobiDB-lite"/>
    </source>
</evidence>
<dbReference type="InterPro" id="IPR027417">
    <property type="entry name" value="P-loop_NTPase"/>
</dbReference>
<keyword evidence="5 12" id="KW-0067">ATP-binding</keyword>
<evidence type="ECO:0000256" key="2">
    <source>
        <dbReference type="ARBA" id="ARBA00022490"/>
    </source>
</evidence>
<keyword evidence="6 13" id="KW-0175">Coiled coil</keyword>
<keyword evidence="7 12" id="KW-0505">Motor protein</keyword>
<protein>
    <recommendedName>
        <fullName evidence="15">Kinesin motor domain-containing protein</fullName>
    </recommendedName>
</protein>
<evidence type="ECO:0000256" key="3">
    <source>
        <dbReference type="ARBA" id="ARBA00022701"/>
    </source>
</evidence>
<dbReference type="GO" id="GO:0007018">
    <property type="term" value="P:microtubule-based movement"/>
    <property type="evidence" value="ECO:0007669"/>
    <property type="project" value="InterPro"/>
</dbReference>
<evidence type="ECO:0000256" key="7">
    <source>
        <dbReference type="ARBA" id="ARBA00023175"/>
    </source>
</evidence>
<dbReference type="PRINTS" id="PR00380">
    <property type="entry name" value="KINESINHEAVY"/>
</dbReference>
<dbReference type="GO" id="GO:0007010">
    <property type="term" value="P:cytoskeleton organization"/>
    <property type="evidence" value="ECO:0007669"/>
    <property type="project" value="UniProtKB-ARBA"/>
</dbReference>
<evidence type="ECO:0000256" key="1">
    <source>
        <dbReference type="ARBA" id="ARBA00004186"/>
    </source>
</evidence>
<sequence>MSDIWTKALRGGGPSASNTPRAKSYSNNRYGSKPGEEEQDSADSGQKRTPRQGAMYDRPWKDLASLSSAGRGTPRSRSYAARPPIPRGNSNVDHDDAASVAESDDMSVATEDDYREGGAEGESVQVFVRVRPINSAESSEGEHYNCTRIYGDRTVSVELKHRPEPYQFKFDCVLPENTSQLEIFERAGKPIVDNCMGGYNSTIFAYGQTGAGKTYTMQGPMAALEDCEERGLAPRVFEYLFSEIDKAQDELCHENLTFCVKVSMLEIYNEVITDLLNPSGSNLQIREDIKRGCYVEDLSEQLIQNAPDAMRLMRTGAENRHVGETRLNRESSRSHSVFACTLERHSKSQDTGVTNVLFSRLNLIDLAGSERIHGGEHGGSQATGKHFKEACHINKSLTTLGRVIMELVEAQRSSSGGRGSSAGGGKGFGSGKTRHVPYRDSRLTFLLQDSLGGNAKTLMIANISPSSVSAQETLSTLQFMSRAKCIRNRATINMDARGDVVLLQREIVRLNSELDNLRKGYTEPAIQEAKELRIKLDEMCCDKNKMDAVMLNLEKENQNLKSERRRLDHKMSQIQKGAGQLDQAIFSLTTKVLHHESLAAAATEKSLAAAKVEHEVQLLEMQTQMQQQEQQVEALQEELEQERSGRKEAEVRLQEELHDSVAAAAEQVHLMQKELQNVHATVEELKVENERLRQQVAESQQGRDQDGQAAQRRAAEAAEAQAAMQQQLQAAAEHRDVLQQQLDEALAHGSGLQQQLEAATAEGASLRQRLQETTAGASKLQQQLQEADSSSTSLQQQLDAACEARDEAQEALEVSKNVNAGLDDQIRQLMERIEQMTTQLQDKDEQLSASNRALTETQETLGSTQADLAAAQQQLTAEQQEAAAQVSSAGSERQKLQQLLQETEQQLQQTHEQLQQTQGHLQQTEEQLGKATASNEEAKQQIAELESKAATLKQQVQELESRNTNTNSTNEELQQQLAALQQQLQDAAAASAADKEEHNAQVQQLQQQLEAAQGQVSQQGSQAAALEEALSELNAAVKEKSQALEGSQEQCKQLQQQLEASTAAATAKADQLSSDLAAVRESSKSRQEELMKQVTEVHLQLSAAQGEQDRLQDDLDAARSEKGLLEGQLADARSQVDKLQTQASSKALECDLLHKKLSAAESGVSALKGDLADRDAEMDALRQAVKDAEVAASEEQEKAAEELNCLKRELMDAQELLSSRGFEVVQMQRRLEELAHRLTEKNASLDGHKEEVKGLKSTIAKMESMARQKEALLADKTALADQLQADNEALNAKLQQTQEELAVKEGQLRCKLNAHELQLKEQIVYNARNRQAMNEIRKVINWAQQPPATSAANTPTGHQARQRQQQQPFSPSVAGEMSLAAEDTFVEDGYGTALFGGSSGGSRSKGASAAGAGLPGPQSDGLPLMLEDVQLSIPASQLGAAAARRRSSDSAGSGRGSVGDGDGMVSVTAGSGGSRAGRRHGSGKGSSSKAEKQWAPPEVDVSLSASGVHEAQEGSCYQDTQQLYSDGSRADIGSDCSRALLVPEQASSPVRMSAEDSLGQLHSPQRSSRGSAGRSSRRDTSRRALRAGFEHLSCSTGKKHSMMMSGDASVVLSVSAEWSASSGHEQHGMRLPAAVVGGDCDVEQDT</sequence>
<evidence type="ECO:0000256" key="11">
    <source>
        <dbReference type="ARBA" id="ARBA00046159"/>
    </source>
</evidence>
<dbReference type="InterPro" id="IPR001752">
    <property type="entry name" value="Kinesin_motor_dom"/>
</dbReference>
<dbReference type="InterPro" id="IPR044986">
    <property type="entry name" value="KIF15/KIN-12"/>
</dbReference>
<dbReference type="PROSITE" id="PS50067">
    <property type="entry name" value="KINESIN_MOTOR_2"/>
    <property type="match status" value="1"/>
</dbReference>
<evidence type="ECO:0000256" key="13">
    <source>
        <dbReference type="SAM" id="Coils"/>
    </source>
</evidence>
<feature type="compositionally biased region" description="Low complexity" evidence="14">
    <location>
        <begin position="707"/>
        <end position="728"/>
    </location>
</feature>
<feature type="compositionally biased region" description="Gly residues" evidence="14">
    <location>
        <begin position="416"/>
        <end position="430"/>
    </location>
</feature>
<evidence type="ECO:0000313" key="16">
    <source>
        <dbReference type="EMBL" id="SZX60273.1"/>
    </source>
</evidence>
<feature type="region of interest" description="Disordered" evidence="14">
    <location>
        <begin position="1440"/>
        <end position="1498"/>
    </location>
</feature>
<keyword evidence="17" id="KW-1185">Reference proteome</keyword>
<dbReference type="Proteomes" id="UP000256970">
    <property type="component" value="Unassembled WGS sequence"/>
</dbReference>
<dbReference type="InterPro" id="IPR036961">
    <property type="entry name" value="Kinesin_motor_dom_sf"/>
</dbReference>
<feature type="coiled-coil region" evidence="13">
    <location>
        <begin position="500"/>
        <end position="573"/>
    </location>
</feature>
<dbReference type="GO" id="GO:0005819">
    <property type="term" value="C:spindle"/>
    <property type="evidence" value="ECO:0007669"/>
    <property type="project" value="UniProtKB-SubCell"/>
</dbReference>
<keyword evidence="4 12" id="KW-0547">Nucleotide-binding</keyword>
<feature type="compositionally biased region" description="Low complexity" evidence="14">
    <location>
        <begin position="910"/>
        <end position="926"/>
    </location>
</feature>
<dbReference type="GO" id="GO:0003777">
    <property type="term" value="F:microtubule motor activity"/>
    <property type="evidence" value="ECO:0007669"/>
    <property type="project" value="InterPro"/>
</dbReference>
<dbReference type="CDD" id="cd00106">
    <property type="entry name" value="KISc"/>
    <property type="match status" value="1"/>
</dbReference>
<feature type="coiled-coil region" evidence="13">
    <location>
        <begin position="1101"/>
        <end position="1142"/>
    </location>
</feature>
<keyword evidence="3" id="KW-0493">Microtubule</keyword>
<feature type="coiled-coil region" evidence="13">
    <location>
        <begin position="1171"/>
        <end position="1307"/>
    </location>
</feature>
<feature type="compositionally biased region" description="Polar residues" evidence="14">
    <location>
        <begin position="1347"/>
        <end position="1357"/>
    </location>
</feature>
<keyword evidence="2" id="KW-0963">Cytoplasm</keyword>
<gene>
    <name evidence="16" type="ORF">BQ4739_LOCUS835</name>
</gene>
<proteinExistence type="inferred from homology"/>
<feature type="region of interest" description="Disordered" evidence="14">
    <location>
        <begin position="694"/>
        <end position="728"/>
    </location>
</feature>
<feature type="compositionally biased region" description="Low complexity" evidence="14">
    <location>
        <begin position="1401"/>
        <end position="1412"/>
    </location>
</feature>
<dbReference type="SUPFAM" id="SSF57997">
    <property type="entry name" value="Tropomyosin"/>
    <property type="match status" value="2"/>
</dbReference>
<feature type="region of interest" description="Disordered" evidence="14">
    <location>
        <begin position="1547"/>
        <end position="1584"/>
    </location>
</feature>
<reference evidence="16 17" key="1">
    <citation type="submission" date="2016-10" db="EMBL/GenBank/DDBJ databases">
        <authorList>
            <person name="Cai Z."/>
        </authorList>
    </citation>
    <scope>NUCLEOTIDE SEQUENCE [LARGE SCALE GENOMIC DNA]</scope>
</reference>
<evidence type="ECO:0000256" key="5">
    <source>
        <dbReference type="ARBA" id="ARBA00022840"/>
    </source>
</evidence>
<dbReference type="SUPFAM" id="SSF52540">
    <property type="entry name" value="P-loop containing nucleoside triphosphate hydrolases"/>
    <property type="match status" value="1"/>
</dbReference>
<dbReference type="STRING" id="3088.A0A383V5N8"/>
<evidence type="ECO:0000256" key="9">
    <source>
        <dbReference type="ARBA" id="ARBA00034488"/>
    </source>
</evidence>
<feature type="compositionally biased region" description="Acidic residues" evidence="14">
    <location>
        <begin position="102"/>
        <end position="114"/>
    </location>
</feature>
<dbReference type="Gene3D" id="1.10.287.1490">
    <property type="match status" value="2"/>
</dbReference>
<dbReference type="SMART" id="SM00129">
    <property type="entry name" value="KISc"/>
    <property type="match status" value="1"/>
</dbReference>
<dbReference type="PANTHER" id="PTHR37739:SF8">
    <property type="entry name" value="KINESIN-LIKE PROTEIN KIN-12D"/>
    <property type="match status" value="1"/>
</dbReference>
<evidence type="ECO:0000313" key="17">
    <source>
        <dbReference type="Proteomes" id="UP000256970"/>
    </source>
</evidence>
<dbReference type="InterPro" id="IPR019821">
    <property type="entry name" value="Kinesin_motor_CS"/>
</dbReference>
<keyword evidence="8" id="KW-0206">Cytoskeleton</keyword>
<evidence type="ECO:0000259" key="15">
    <source>
        <dbReference type="PROSITE" id="PS50067"/>
    </source>
</evidence>
<feature type="domain" description="Kinesin motor" evidence="15">
    <location>
        <begin position="123"/>
        <end position="486"/>
    </location>
</feature>
<comment type="similarity">
    <text evidence="10">Belongs to the TRAFAC class myosin-kinesin ATPase superfamily. Kinesin family. KIN-5/BimC subfamily.</text>
</comment>
<feature type="compositionally biased region" description="Gly residues" evidence="14">
    <location>
        <begin position="1453"/>
        <end position="1462"/>
    </location>
</feature>
<feature type="region of interest" description="Disordered" evidence="14">
    <location>
        <begin position="953"/>
        <end position="972"/>
    </location>
</feature>
<dbReference type="Pfam" id="PF00225">
    <property type="entry name" value="Kinesin"/>
    <property type="match status" value="1"/>
</dbReference>
<dbReference type="PANTHER" id="PTHR37739">
    <property type="entry name" value="KINESIN-LIKE PROTEIN KIN-12D"/>
    <property type="match status" value="1"/>
</dbReference>
<dbReference type="FunFam" id="3.40.850.10:FF:000019">
    <property type="entry name" value="Kinesin-like protein KIN-5D"/>
    <property type="match status" value="1"/>
</dbReference>
<feature type="region of interest" description="Disordered" evidence="14">
    <location>
        <begin position="910"/>
        <end position="940"/>
    </location>
</feature>
<evidence type="ECO:0000256" key="12">
    <source>
        <dbReference type="PROSITE-ProRule" id="PRU00283"/>
    </source>
</evidence>
<organism evidence="16 17">
    <name type="scientific">Tetradesmus obliquus</name>
    <name type="common">Green alga</name>
    <name type="synonym">Acutodesmus obliquus</name>
    <dbReference type="NCBI Taxonomy" id="3088"/>
    <lineage>
        <taxon>Eukaryota</taxon>
        <taxon>Viridiplantae</taxon>
        <taxon>Chlorophyta</taxon>
        <taxon>core chlorophytes</taxon>
        <taxon>Chlorophyceae</taxon>
        <taxon>CS clade</taxon>
        <taxon>Sphaeropleales</taxon>
        <taxon>Scenedesmaceae</taxon>
        <taxon>Tetradesmus</taxon>
    </lineage>
</organism>
<feature type="region of interest" description="Disordered" evidence="14">
    <location>
        <begin position="411"/>
        <end position="435"/>
    </location>
</feature>
<evidence type="ECO:0000256" key="6">
    <source>
        <dbReference type="ARBA" id="ARBA00023054"/>
    </source>
</evidence>
<evidence type="ECO:0000256" key="10">
    <source>
        <dbReference type="ARBA" id="ARBA00034704"/>
    </source>
</evidence>
<dbReference type="GO" id="GO:0005874">
    <property type="term" value="C:microtubule"/>
    <property type="evidence" value="ECO:0007669"/>
    <property type="project" value="UniProtKB-KW"/>
</dbReference>
<accession>A0A383V5N8</accession>
<feature type="binding site" evidence="12">
    <location>
        <begin position="207"/>
        <end position="214"/>
    </location>
    <ligand>
        <name>ATP</name>
        <dbReference type="ChEBI" id="CHEBI:30616"/>
    </ligand>
</feature>
<dbReference type="GO" id="GO:0008017">
    <property type="term" value="F:microtubule binding"/>
    <property type="evidence" value="ECO:0007669"/>
    <property type="project" value="InterPro"/>
</dbReference>
<evidence type="ECO:0000256" key="4">
    <source>
        <dbReference type="ARBA" id="ARBA00022741"/>
    </source>
</evidence>
<comment type="similarity">
    <text evidence="9">Belongs to the TRAFAC class myosin-kinesin ATPase superfamily. Kinesin family. KIN-12 subfamily.</text>
</comment>
<dbReference type="GO" id="GO:0005524">
    <property type="term" value="F:ATP binding"/>
    <property type="evidence" value="ECO:0007669"/>
    <property type="project" value="UniProtKB-UniRule"/>
</dbReference>
<feature type="region of interest" description="Disordered" evidence="14">
    <location>
        <begin position="1397"/>
        <end position="1423"/>
    </location>
</feature>
<comment type="subcellular location">
    <subcellularLocation>
        <location evidence="1">Cytoplasm</location>
        <location evidence="1">Cytoskeleton</location>
        <location evidence="1">Spindle</location>
    </subcellularLocation>
</comment>
<feature type="compositionally biased region" description="Polar residues" evidence="14">
    <location>
        <begin position="15"/>
        <end position="30"/>
    </location>
</feature>
<dbReference type="PROSITE" id="PS00411">
    <property type="entry name" value="KINESIN_MOTOR_1"/>
    <property type="match status" value="1"/>
</dbReference>
<evidence type="ECO:0000256" key="8">
    <source>
        <dbReference type="ARBA" id="ARBA00023212"/>
    </source>
</evidence>
<dbReference type="EMBL" id="FNXT01000050">
    <property type="protein sequence ID" value="SZX60273.1"/>
    <property type="molecule type" value="Genomic_DNA"/>
</dbReference>
<dbReference type="Gene3D" id="3.40.850.10">
    <property type="entry name" value="Kinesin motor domain"/>
    <property type="match status" value="1"/>
</dbReference>
<feature type="region of interest" description="Disordered" evidence="14">
    <location>
        <begin position="1347"/>
        <end position="1374"/>
    </location>
</feature>
<name>A0A383V5N8_TETOB</name>
<comment type="function">
    <text evidence="11">Responsible for microtubule translocation. May be important for the organization of phragmoplast-specific arrays of microtubules. Plays an essential role in stabilizing the mitotic spindle. Required during mitotic cytokinesis.</text>
</comment>
<feature type="region of interest" description="Disordered" evidence="14">
    <location>
        <begin position="1"/>
        <end position="121"/>
    </location>
</feature>
<feature type="compositionally biased region" description="Low complexity" evidence="14">
    <location>
        <begin position="962"/>
        <end position="972"/>
    </location>
</feature>